<dbReference type="SMART" id="SM00506">
    <property type="entry name" value="A1pp"/>
    <property type="match status" value="1"/>
</dbReference>
<sequence length="453" mass="51460">MSEVNLSVPTEPQPSPTPQTEPVDEIMEDIHPCIRYRPLAYYEGKVIATPTCKIFPAIQIEHSFGTVKYEAPGQSPQDLMQMIARDYSNRLYVVSNPIPRDNDDTQSSMSGQERVLKYLAASEAPLLHKYDSRPITVDAPIESTYSIQGGSGIVYTHERPPMHSLSIHTAQFRNASQQQLVSSFLQELSMPSQVVSCDKFLDWTNYVSTWTEEERFRREAKTNVARFANLGYYKPDVDIEDDINQRIFVVQGDITAIECDVIVNCTDENLIVESLVSQAIVTRGGLQLQKAMKKLSLSTGECRMTKGYRLPVKGVIHVAVPHTEEPTLLRSCMDSVLSMAMDNELRTLAVPCFSSEGYPRQQSQPQYPLVPCVHVMMRTARKWLDQNWAKLDRLMFIASNMREFNVLCELMLDYFPVLPTRMPTPPAPPPPPPPTPPKPKKKKKKKKKKKFFF</sequence>
<organism evidence="3 4">
    <name type="scientific">Streblomastix strix</name>
    <dbReference type="NCBI Taxonomy" id="222440"/>
    <lineage>
        <taxon>Eukaryota</taxon>
        <taxon>Metamonada</taxon>
        <taxon>Preaxostyla</taxon>
        <taxon>Oxymonadida</taxon>
        <taxon>Streblomastigidae</taxon>
        <taxon>Streblomastix</taxon>
    </lineage>
</organism>
<dbReference type="Proteomes" id="UP000324800">
    <property type="component" value="Unassembled WGS sequence"/>
</dbReference>
<name>A0A5J4V6J3_9EUKA</name>
<evidence type="ECO:0000256" key="1">
    <source>
        <dbReference type="SAM" id="MobiDB-lite"/>
    </source>
</evidence>
<gene>
    <name evidence="3" type="ORF">EZS28_026768</name>
</gene>
<feature type="domain" description="Macro" evidence="2">
    <location>
        <begin position="234"/>
        <end position="415"/>
    </location>
</feature>
<accession>A0A5J4V6J3</accession>
<dbReference type="PANTHER" id="PTHR11106">
    <property type="entry name" value="GANGLIOSIDE INDUCED DIFFERENTIATION ASSOCIATED PROTEIN 2-RELATED"/>
    <property type="match status" value="1"/>
</dbReference>
<reference evidence="3 4" key="1">
    <citation type="submission" date="2019-03" db="EMBL/GenBank/DDBJ databases">
        <title>Single cell metagenomics reveals metabolic interactions within the superorganism composed of flagellate Streblomastix strix and complex community of Bacteroidetes bacteria on its surface.</title>
        <authorList>
            <person name="Treitli S.C."/>
            <person name="Kolisko M."/>
            <person name="Husnik F."/>
            <person name="Keeling P."/>
            <person name="Hampl V."/>
        </authorList>
    </citation>
    <scope>NUCLEOTIDE SEQUENCE [LARGE SCALE GENOMIC DNA]</scope>
    <source>
        <strain evidence="3">ST1C</strain>
    </source>
</reference>
<dbReference type="AlphaFoldDB" id="A0A5J4V6J3"/>
<evidence type="ECO:0000313" key="4">
    <source>
        <dbReference type="Proteomes" id="UP000324800"/>
    </source>
</evidence>
<protein>
    <recommendedName>
        <fullName evidence="2">Macro domain-containing protein</fullName>
    </recommendedName>
</protein>
<dbReference type="InterPro" id="IPR043472">
    <property type="entry name" value="Macro_dom-like"/>
</dbReference>
<dbReference type="SUPFAM" id="SSF52949">
    <property type="entry name" value="Macro domain-like"/>
    <property type="match status" value="1"/>
</dbReference>
<feature type="region of interest" description="Disordered" evidence="1">
    <location>
        <begin position="1"/>
        <end position="23"/>
    </location>
</feature>
<evidence type="ECO:0000313" key="3">
    <source>
        <dbReference type="EMBL" id="KAA6377705.1"/>
    </source>
</evidence>
<dbReference type="Gene3D" id="3.40.220.10">
    <property type="entry name" value="Leucine Aminopeptidase, subunit E, domain 1"/>
    <property type="match status" value="1"/>
</dbReference>
<dbReference type="PROSITE" id="PS51154">
    <property type="entry name" value="MACRO"/>
    <property type="match status" value="1"/>
</dbReference>
<dbReference type="PANTHER" id="PTHR11106:SF27">
    <property type="entry name" value="MACRO DOMAIN-CONTAINING PROTEIN"/>
    <property type="match status" value="1"/>
</dbReference>
<evidence type="ECO:0000259" key="2">
    <source>
        <dbReference type="PROSITE" id="PS51154"/>
    </source>
</evidence>
<dbReference type="Pfam" id="PF01661">
    <property type="entry name" value="Macro"/>
    <property type="match status" value="1"/>
</dbReference>
<feature type="region of interest" description="Disordered" evidence="1">
    <location>
        <begin position="422"/>
        <end position="453"/>
    </location>
</feature>
<feature type="compositionally biased region" description="Basic residues" evidence="1">
    <location>
        <begin position="438"/>
        <end position="453"/>
    </location>
</feature>
<comment type="caution">
    <text evidence="3">The sequence shown here is derived from an EMBL/GenBank/DDBJ whole genome shotgun (WGS) entry which is preliminary data.</text>
</comment>
<proteinExistence type="predicted"/>
<dbReference type="InterPro" id="IPR002589">
    <property type="entry name" value="Macro_dom"/>
</dbReference>
<dbReference type="OrthoDB" id="365077at2759"/>
<dbReference type="EMBL" id="SNRW01009632">
    <property type="protein sequence ID" value="KAA6377705.1"/>
    <property type="molecule type" value="Genomic_DNA"/>
</dbReference>
<feature type="compositionally biased region" description="Pro residues" evidence="1">
    <location>
        <begin position="422"/>
        <end position="437"/>
    </location>
</feature>